<evidence type="ECO:0000313" key="8">
    <source>
        <dbReference type="EMBL" id="WUR04143.1"/>
    </source>
</evidence>
<gene>
    <name evidence="8" type="ORF">VNE69_07209</name>
</gene>
<dbReference type="Proteomes" id="UP001334084">
    <property type="component" value="Chromosome 7"/>
</dbReference>
<dbReference type="PROSITE" id="PS01030">
    <property type="entry name" value="RNA_POL_M_15KD"/>
    <property type="match status" value="1"/>
</dbReference>
<dbReference type="GO" id="GO:0005665">
    <property type="term" value="C:RNA polymerase II, core complex"/>
    <property type="evidence" value="ECO:0007669"/>
    <property type="project" value="TreeGrafter"/>
</dbReference>
<keyword evidence="6" id="KW-0539">Nucleus</keyword>
<evidence type="ECO:0000313" key="9">
    <source>
        <dbReference type="Proteomes" id="UP001334084"/>
    </source>
</evidence>
<dbReference type="GO" id="GO:0046872">
    <property type="term" value="F:metal ion binding"/>
    <property type="evidence" value="ECO:0007669"/>
    <property type="project" value="UniProtKB-KW"/>
</dbReference>
<dbReference type="EMBL" id="CP142732">
    <property type="protein sequence ID" value="WUR04143.1"/>
    <property type="molecule type" value="Genomic_DNA"/>
</dbReference>
<keyword evidence="3" id="KW-0479">Metal-binding</keyword>
<dbReference type="GO" id="GO:0006283">
    <property type="term" value="P:transcription-coupled nucleotide-excision repair"/>
    <property type="evidence" value="ECO:0007669"/>
    <property type="project" value="TreeGrafter"/>
</dbReference>
<evidence type="ECO:0000256" key="4">
    <source>
        <dbReference type="ARBA" id="ARBA00022833"/>
    </source>
</evidence>
<name>A0AAX4JDR1_9MICR</name>
<reference evidence="8" key="1">
    <citation type="journal article" date="2024" name="BMC Genomics">
        <title>Functional annotation of a divergent genome using sequence and structure-based similarity.</title>
        <authorList>
            <person name="Svedberg D."/>
            <person name="Winiger R.R."/>
            <person name="Berg A."/>
            <person name="Sharma H."/>
            <person name="Tellgren-Roth C."/>
            <person name="Debrunner-Vossbrinck B.A."/>
            <person name="Vossbrinck C.R."/>
            <person name="Barandun J."/>
        </authorList>
    </citation>
    <scope>NUCLEOTIDE SEQUENCE</scope>
    <source>
        <strain evidence="8">Illinois isolate</strain>
    </source>
</reference>
<accession>A0AAX4JDR1</accession>
<dbReference type="Gene3D" id="2.20.25.10">
    <property type="match status" value="2"/>
</dbReference>
<comment type="similarity">
    <text evidence="1">Belongs to the archaeal RpoM/eukaryotic RPA12/RPB9/RPC11 RNA polymerase family.</text>
</comment>
<feature type="domain" description="DNA-directed RNA polymerase II subunit RPB9-like zinc ribbon" evidence="7">
    <location>
        <begin position="4"/>
        <end position="62"/>
    </location>
</feature>
<organism evidence="8 9">
    <name type="scientific">Vairimorpha necatrix</name>
    <dbReference type="NCBI Taxonomy" id="6039"/>
    <lineage>
        <taxon>Eukaryota</taxon>
        <taxon>Fungi</taxon>
        <taxon>Fungi incertae sedis</taxon>
        <taxon>Microsporidia</taxon>
        <taxon>Nosematidae</taxon>
        <taxon>Vairimorpha</taxon>
    </lineage>
</organism>
<protein>
    <submittedName>
        <fullName evidence="8">DNA-directed RNA polymerase II subunit RPB9</fullName>
    </submittedName>
</protein>
<keyword evidence="2 8" id="KW-0240">DNA-directed RNA polymerase</keyword>
<dbReference type="SMART" id="SM00661">
    <property type="entry name" value="RPOL9"/>
    <property type="match status" value="1"/>
</dbReference>
<evidence type="ECO:0000256" key="1">
    <source>
        <dbReference type="ARBA" id="ARBA00008925"/>
    </source>
</evidence>
<proteinExistence type="inferred from homology"/>
<evidence type="ECO:0000259" key="7">
    <source>
        <dbReference type="SMART" id="SM00661"/>
    </source>
</evidence>
<dbReference type="PANTHER" id="PTHR11239:SF1">
    <property type="entry name" value="DNA-DIRECTED RNA POLYMERASE II SUBUNIT RPB9"/>
    <property type="match status" value="1"/>
</dbReference>
<keyword evidence="4" id="KW-0862">Zinc</keyword>
<sequence>MNSEFCKECNNMLYPKEDNTDSAMMLICKSCENVQESTTNRLCSTYFKSRNVGYKSYAKALAHDPTLPKIKMNCKECGNNVVVYFQNKDIEEEVAFDLAYICTKCYNYWTKQ</sequence>
<dbReference type="PANTHER" id="PTHR11239">
    <property type="entry name" value="DNA-DIRECTED RNA POLYMERASE"/>
    <property type="match status" value="1"/>
</dbReference>
<dbReference type="SUPFAM" id="SSF57783">
    <property type="entry name" value="Zinc beta-ribbon"/>
    <property type="match status" value="2"/>
</dbReference>
<dbReference type="RefSeq" id="XP_065330288.1">
    <property type="nucleotide sequence ID" value="XM_065474216.1"/>
</dbReference>
<evidence type="ECO:0000256" key="5">
    <source>
        <dbReference type="ARBA" id="ARBA00023163"/>
    </source>
</evidence>
<dbReference type="GO" id="GO:0001193">
    <property type="term" value="P:maintenance of transcriptional fidelity during transcription elongation by RNA polymerase II"/>
    <property type="evidence" value="ECO:0007669"/>
    <property type="project" value="TreeGrafter"/>
</dbReference>
<evidence type="ECO:0000256" key="3">
    <source>
        <dbReference type="ARBA" id="ARBA00022723"/>
    </source>
</evidence>
<evidence type="ECO:0000256" key="6">
    <source>
        <dbReference type="ARBA" id="ARBA00023242"/>
    </source>
</evidence>
<dbReference type="GO" id="GO:0006367">
    <property type="term" value="P:transcription initiation at RNA polymerase II promoter"/>
    <property type="evidence" value="ECO:0007669"/>
    <property type="project" value="TreeGrafter"/>
</dbReference>
<keyword evidence="5" id="KW-0804">Transcription</keyword>
<dbReference type="InterPro" id="IPR019761">
    <property type="entry name" value="DNA-dir_RNA_pol-M_15_CS"/>
</dbReference>
<dbReference type="KEGG" id="vnx:VNE69_07209"/>
<dbReference type="Pfam" id="PF02150">
    <property type="entry name" value="Zn_ribbon_RPB9"/>
    <property type="match status" value="1"/>
</dbReference>
<dbReference type="InterPro" id="IPR012164">
    <property type="entry name" value="Rpa12/Rpb9/Rpc10/TFS"/>
</dbReference>
<evidence type="ECO:0000256" key="2">
    <source>
        <dbReference type="ARBA" id="ARBA00022478"/>
    </source>
</evidence>
<dbReference type="GeneID" id="90541965"/>
<dbReference type="InterPro" id="IPR001529">
    <property type="entry name" value="Zn_ribbon_RPB9"/>
</dbReference>
<dbReference type="AlphaFoldDB" id="A0AAX4JDR1"/>
<dbReference type="GO" id="GO:0003899">
    <property type="term" value="F:DNA-directed RNA polymerase activity"/>
    <property type="evidence" value="ECO:0007669"/>
    <property type="project" value="InterPro"/>
</dbReference>
<keyword evidence="9" id="KW-1185">Reference proteome</keyword>